<dbReference type="Proteomes" id="UP000246740">
    <property type="component" value="Unassembled WGS sequence"/>
</dbReference>
<name>A0A317XRE8_9BASI</name>
<dbReference type="AlphaFoldDB" id="A0A317XRE8"/>
<evidence type="ECO:0000313" key="3">
    <source>
        <dbReference type="EMBL" id="PWZ00373.1"/>
    </source>
</evidence>
<feature type="chain" id="PRO_5016389216" evidence="2">
    <location>
        <begin position="21"/>
        <end position="125"/>
    </location>
</feature>
<feature type="signal peptide" evidence="2">
    <location>
        <begin position="1"/>
        <end position="20"/>
    </location>
</feature>
<evidence type="ECO:0000256" key="2">
    <source>
        <dbReference type="SAM" id="SignalP"/>
    </source>
</evidence>
<keyword evidence="4" id="KW-1185">Reference proteome</keyword>
<sequence>MSQTTKSLVAFSFFLSLLLTTTIIINNCNNTLHYCTFDKILLDTFSQAFVLLSPPACVCVHETPHSFFPPLFHLFHAACVPVIDSLLPSSSPVLFSSTLASFLSFFLFTSLSSLPYFWLFRSPIT</sequence>
<keyword evidence="1" id="KW-1133">Transmembrane helix</keyword>
<evidence type="ECO:0000313" key="4">
    <source>
        <dbReference type="Proteomes" id="UP000246740"/>
    </source>
</evidence>
<proteinExistence type="predicted"/>
<accession>A0A317XRE8</accession>
<organism evidence="3 4">
    <name type="scientific">Testicularia cyperi</name>
    <dbReference type="NCBI Taxonomy" id="1882483"/>
    <lineage>
        <taxon>Eukaryota</taxon>
        <taxon>Fungi</taxon>
        <taxon>Dikarya</taxon>
        <taxon>Basidiomycota</taxon>
        <taxon>Ustilaginomycotina</taxon>
        <taxon>Ustilaginomycetes</taxon>
        <taxon>Ustilaginales</taxon>
        <taxon>Anthracoideaceae</taxon>
        <taxon>Testicularia</taxon>
    </lineage>
</organism>
<keyword evidence="2" id="KW-0732">Signal</keyword>
<keyword evidence="1" id="KW-0472">Membrane</keyword>
<dbReference type="EMBL" id="KZ819192">
    <property type="protein sequence ID" value="PWZ00373.1"/>
    <property type="molecule type" value="Genomic_DNA"/>
</dbReference>
<reference evidence="3 4" key="1">
    <citation type="journal article" date="2018" name="Mol. Biol. Evol.">
        <title>Broad Genomic Sampling Reveals a Smut Pathogenic Ancestry of the Fungal Clade Ustilaginomycotina.</title>
        <authorList>
            <person name="Kijpornyongpan T."/>
            <person name="Mondo S.J."/>
            <person name="Barry K."/>
            <person name="Sandor L."/>
            <person name="Lee J."/>
            <person name="Lipzen A."/>
            <person name="Pangilinan J."/>
            <person name="LaButti K."/>
            <person name="Hainaut M."/>
            <person name="Henrissat B."/>
            <person name="Grigoriev I.V."/>
            <person name="Spatafora J.W."/>
            <person name="Aime M.C."/>
        </authorList>
    </citation>
    <scope>NUCLEOTIDE SEQUENCE [LARGE SCALE GENOMIC DNA]</scope>
    <source>
        <strain evidence="3 4">MCA 3645</strain>
    </source>
</reference>
<feature type="transmembrane region" description="Helical" evidence="1">
    <location>
        <begin position="99"/>
        <end position="119"/>
    </location>
</feature>
<evidence type="ECO:0000256" key="1">
    <source>
        <dbReference type="SAM" id="Phobius"/>
    </source>
</evidence>
<keyword evidence="1" id="KW-0812">Transmembrane</keyword>
<gene>
    <name evidence="3" type="ORF">BCV70DRAFT_199659</name>
</gene>
<protein>
    <submittedName>
        <fullName evidence="3">Uncharacterized protein</fullName>
    </submittedName>
</protein>
<dbReference type="InParanoid" id="A0A317XRE8"/>